<dbReference type="InterPro" id="IPR036390">
    <property type="entry name" value="WH_DNA-bd_sf"/>
</dbReference>
<comment type="similarity">
    <text evidence="2">Belongs to the ROK (NagC/XylR) family.</text>
</comment>
<evidence type="ECO:0000256" key="3">
    <source>
        <dbReference type="ARBA" id="ARBA00022629"/>
    </source>
</evidence>
<dbReference type="Pfam" id="PF00480">
    <property type="entry name" value="ROK"/>
    <property type="match status" value="1"/>
</dbReference>
<evidence type="ECO:0000313" key="4">
    <source>
        <dbReference type="EMBL" id="HJG28342.1"/>
    </source>
</evidence>
<evidence type="ECO:0000256" key="1">
    <source>
        <dbReference type="ARBA" id="ARBA00002486"/>
    </source>
</evidence>
<comment type="caution">
    <text evidence="4">The sequence shown here is derived from an EMBL/GenBank/DDBJ whole genome shotgun (WGS) entry which is preliminary data.</text>
</comment>
<accession>A0A921IM72</accession>
<name>A0A921IM72_9FIRM</name>
<keyword evidence="3" id="KW-0119">Carbohydrate metabolism</keyword>
<reference evidence="4" key="2">
    <citation type="submission" date="2021-09" db="EMBL/GenBank/DDBJ databases">
        <authorList>
            <person name="Gilroy R."/>
        </authorList>
    </citation>
    <scope>NUCLEOTIDE SEQUENCE</scope>
    <source>
        <strain evidence="4">ChiBcec21-2208</strain>
    </source>
</reference>
<dbReference type="EMBL" id="DYVE01000177">
    <property type="protein sequence ID" value="HJG28342.1"/>
    <property type="molecule type" value="Genomic_DNA"/>
</dbReference>
<dbReference type="PANTHER" id="PTHR18964:SF149">
    <property type="entry name" value="BIFUNCTIONAL UDP-N-ACETYLGLUCOSAMINE 2-EPIMERASE_N-ACETYLMANNOSAMINE KINASE"/>
    <property type="match status" value="1"/>
</dbReference>
<dbReference type="Gene3D" id="3.30.420.40">
    <property type="match status" value="2"/>
</dbReference>
<evidence type="ECO:0000256" key="2">
    <source>
        <dbReference type="ARBA" id="ARBA00006479"/>
    </source>
</evidence>
<keyword evidence="3" id="KW-0859">Xylose metabolism</keyword>
<dbReference type="PANTHER" id="PTHR18964">
    <property type="entry name" value="ROK (REPRESSOR, ORF, KINASE) FAMILY"/>
    <property type="match status" value="1"/>
</dbReference>
<proteinExistence type="inferred from homology"/>
<dbReference type="Gene3D" id="1.10.10.10">
    <property type="entry name" value="Winged helix-like DNA-binding domain superfamily/Winged helix DNA-binding domain"/>
    <property type="match status" value="1"/>
</dbReference>
<dbReference type="InterPro" id="IPR043129">
    <property type="entry name" value="ATPase_NBD"/>
</dbReference>
<evidence type="ECO:0000313" key="5">
    <source>
        <dbReference type="Proteomes" id="UP000782880"/>
    </source>
</evidence>
<reference evidence="4" key="1">
    <citation type="journal article" date="2021" name="PeerJ">
        <title>Extensive microbial diversity within the chicken gut microbiome revealed by metagenomics and culture.</title>
        <authorList>
            <person name="Gilroy R."/>
            <person name="Ravi A."/>
            <person name="Getino M."/>
            <person name="Pursley I."/>
            <person name="Horton D.L."/>
            <person name="Alikhan N.F."/>
            <person name="Baker D."/>
            <person name="Gharbi K."/>
            <person name="Hall N."/>
            <person name="Watson M."/>
            <person name="Adriaenssens E.M."/>
            <person name="Foster-Nyarko E."/>
            <person name="Jarju S."/>
            <person name="Secka A."/>
            <person name="Antonio M."/>
            <person name="Oren A."/>
            <person name="Chaudhuri R.R."/>
            <person name="La Ragione R."/>
            <person name="Hildebrand F."/>
            <person name="Pallen M.J."/>
        </authorList>
    </citation>
    <scope>NUCLEOTIDE SEQUENCE</scope>
    <source>
        <strain evidence="4">ChiBcec21-2208</strain>
    </source>
</reference>
<dbReference type="Proteomes" id="UP000782880">
    <property type="component" value="Unassembled WGS sequence"/>
</dbReference>
<organism evidence="4 5">
    <name type="scientific">Subdoligranulum variabile</name>
    <dbReference type="NCBI Taxonomy" id="214851"/>
    <lineage>
        <taxon>Bacteria</taxon>
        <taxon>Bacillati</taxon>
        <taxon>Bacillota</taxon>
        <taxon>Clostridia</taxon>
        <taxon>Eubacteriales</taxon>
        <taxon>Oscillospiraceae</taxon>
        <taxon>Subdoligranulum</taxon>
    </lineage>
</organism>
<dbReference type="SUPFAM" id="SSF53067">
    <property type="entry name" value="Actin-like ATPase domain"/>
    <property type="match status" value="1"/>
</dbReference>
<dbReference type="SUPFAM" id="SSF46785">
    <property type="entry name" value="Winged helix' DNA-binding domain"/>
    <property type="match status" value="1"/>
</dbReference>
<protein>
    <submittedName>
        <fullName evidence="4">ROK family transcriptional regulator</fullName>
    </submittedName>
</protein>
<dbReference type="AlphaFoldDB" id="A0A921IM72"/>
<sequence length="400" mass="44546">MAYTGINMENVKSKNLASILKLLNTSGPMSRKDIALQLGLTPATMTMLCAELLNEGILVEKGEIPQGNRAGRRKILLDINYEYRYVLTVSIELPMTSVSICDLRGGHCTIKQLLTDCEVPAEEFLRRVADTSKVLMWEAGIHRSQLLGAGVSVPGPVSREDGVSHRAYRIWDEPVRVTTCLAEFLDCPILLENNVRAFAQAELIYGMGKRQENLVFLKWGPGVGSAIIANGQIYESKAFKNAEIGHVRVEENGALCRCGRRGCLETRVSTHPLAHRMQQLCSPETTPQLWEIVEGDPSRITVHTLGNALRAEDPALWAMLDEEIGLLANVTGSILTMLAPDHLILYGDMFKLPHFKDHFIAACKRYDPYYNEQYIVVSELNDKIAYIGPLAVVVSELFYQ</sequence>
<gene>
    <name evidence="4" type="ORF">K8V20_06820</name>
</gene>
<comment type="function">
    <text evidence="1">Transcriptional repressor of xylose-utilizing enzymes.</text>
</comment>
<dbReference type="InterPro" id="IPR036388">
    <property type="entry name" value="WH-like_DNA-bd_sf"/>
</dbReference>
<dbReference type="GO" id="GO:0042732">
    <property type="term" value="P:D-xylose metabolic process"/>
    <property type="evidence" value="ECO:0007669"/>
    <property type="project" value="UniProtKB-KW"/>
</dbReference>
<dbReference type="InterPro" id="IPR000600">
    <property type="entry name" value="ROK"/>
</dbReference>